<reference evidence="1 2" key="1">
    <citation type="submission" date="2022-07" db="EMBL/GenBank/DDBJ databases">
        <authorList>
            <person name="Nishijima S."/>
        </authorList>
    </citation>
    <scope>NUCLEOTIDE SEQUENCE [LARGE SCALE GENOMIC DNA]</scope>
    <source>
        <strain evidence="1">3055_109949</strain>
    </source>
</reference>
<sequence length="301" mass="33111">MSDIVLHPLTALNGAPAYTADDYRHVVNPFLFPSDGSAFGCVQGVRYGSPGPLATIDGLTVTVKPHCGTVRPWNETGSYTYMIKEPMTVNVPDSLGDYKIVVAVYDPSLSHGDTPGAWLQSWDASTPNAQINGLVIARVTAGVVSDVAPKIHVDGTIEVDTWDRLIAIWTVDGVEAVTTSDGQRYRRINNAWVSLTDIQLNPGQWAKDWTVWYKCSMSGNIVSLMVKAKRGPEWAAKAWDKSQIFTFPDYVKPNVNDFNVPASGVEYSGFQLDKTGLYVRPFRDITYWQGAWSAATLSWSV</sequence>
<proteinExistence type="predicted"/>
<evidence type="ECO:0000313" key="1">
    <source>
        <dbReference type="EMBL" id="UVX36100.1"/>
    </source>
</evidence>
<protein>
    <submittedName>
        <fullName evidence="1">Uncharacterized protein</fullName>
    </submittedName>
</protein>
<dbReference type="Proteomes" id="UP001160009">
    <property type="component" value="Segment"/>
</dbReference>
<keyword evidence="2" id="KW-1185">Reference proteome</keyword>
<dbReference type="EMBL" id="OP072506">
    <property type="protein sequence ID" value="UVX36100.1"/>
    <property type="molecule type" value="Genomic_DNA"/>
</dbReference>
<name>A0ABY5TTP5_9VIRU</name>
<evidence type="ECO:0000313" key="2">
    <source>
        <dbReference type="Proteomes" id="UP001160009"/>
    </source>
</evidence>
<accession>A0ABY5TTP5</accession>
<organism evidence="1 2">
    <name type="scientific">Bacteriophage sp</name>
    <dbReference type="NCBI Taxonomy" id="38018"/>
    <lineage>
        <taxon>Viruses</taxon>
    </lineage>
</organism>